<gene>
    <name evidence="1" type="ORF">AWE51_14970</name>
</gene>
<evidence type="ECO:0000313" key="2">
    <source>
        <dbReference type="Proteomes" id="UP000076715"/>
    </source>
</evidence>
<name>A0A162Y1L3_9FLAO</name>
<evidence type="ECO:0000313" key="1">
    <source>
        <dbReference type="EMBL" id="KZS38880.1"/>
    </source>
</evidence>
<keyword evidence="2" id="KW-1185">Reference proteome</keyword>
<evidence type="ECO:0008006" key="3">
    <source>
        <dbReference type="Google" id="ProtNLM"/>
    </source>
</evidence>
<dbReference type="Proteomes" id="UP000076715">
    <property type="component" value="Unassembled WGS sequence"/>
</dbReference>
<proteinExistence type="predicted"/>
<dbReference type="OrthoDB" id="1165036at2"/>
<dbReference type="EMBL" id="LQRT01000046">
    <property type="protein sequence ID" value="KZS38880.1"/>
    <property type="molecule type" value="Genomic_DNA"/>
</dbReference>
<reference evidence="1 2" key="1">
    <citation type="submission" date="2016-01" db="EMBL/GenBank/DDBJ databases">
        <title>The draft genome sequence of Aquimarina sp. RZW4-3-2.</title>
        <authorList>
            <person name="Wang Y."/>
        </authorList>
    </citation>
    <scope>NUCLEOTIDE SEQUENCE [LARGE SCALE GENOMIC DNA]</scope>
    <source>
        <strain evidence="1 2">RZW4-3-2</strain>
    </source>
</reference>
<dbReference type="Gene3D" id="1.20.1260.10">
    <property type="match status" value="1"/>
</dbReference>
<organism evidence="1 2">
    <name type="scientific">Aquimarina aggregata</name>
    <dbReference type="NCBI Taxonomy" id="1642818"/>
    <lineage>
        <taxon>Bacteria</taxon>
        <taxon>Pseudomonadati</taxon>
        <taxon>Bacteroidota</taxon>
        <taxon>Flavobacteriia</taxon>
        <taxon>Flavobacteriales</taxon>
        <taxon>Flavobacteriaceae</taxon>
        <taxon>Aquimarina</taxon>
    </lineage>
</organism>
<sequence length="165" mass="19561">MKINYQEIQELLKMTFKSEKMYYEAAEILQIVELKRFLNHQSVERNKYANELTESLVFNNIEPDMLFVKKGIQKLNRLDLKIVLENSKYIHVVRKCMSYDEDIIDKCALIARDKVIPVDILEVTTRLMTFLIFQGIDGSQIIEELKEKDNQKKKTKVIQFKNNLL</sequence>
<dbReference type="InterPro" id="IPR012347">
    <property type="entry name" value="Ferritin-like"/>
</dbReference>
<accession>A0A162Y1L3</accession>
<dbReference type="RefSeq" id="WP_066318748.1">
    <property type="nucleotide sequence ID" value="NZ_LQRT01000046.1"/>
</dbReference>
<comment type="caution">
    <text evidence="1">The sequence shown here is derived from an EMBL/GenBank/DDBJ whole genome shotgun (WGS) entry which is preliminary data.</text>
</comment>
<protein>
    <recommendedName>
        <fullName evidence="3">DUF2383 domain-containing protein</fullName>
    </recommendedName>
</protein>
<dbReference type="AlphaFoldDB" id="A0A162Y1L3"/>